<evidence type="ECO:0000256" key="1">
    <source>
        <dbReference type="ARBA" id="ARBA00004479"/>
    </source>
</evidence>
<dbReference type="InterPro" id="IPR040817">
    <property type="entry name" value="LIFR_D2"/>
</dbReference>
<feature type="domain" description="Fibronectin type-III" evidence="16">
    <location>
        <begin position="443"/>
        <end position="538"/>
    </location>
</feature>
<dbReference type="Pfam" id="PF00041">
    <property type="entry name" value="fn3"/>
    <property type="match status" value="2"/>
</dbReference>
<dbReference type="GO" id="GO:0004896">
    <property type="term" value="F:cytokine receptor activity"/>
    <property type="evidence" value="ECO:0007669"/>
    <property type="project" value="InterPro"/>
</dbReference>
<dbReference type="FunFam" id="2.60.40.10:FF:001148">
    <property type="entry name" value="oncostatin-M-specific receptor subunit beta"/>
    <property type="match status" value="1"/>
</dbReference>
<dbReference type="FunFam" id="2.60.40.10:FF:001286">
    <property type="entry name" value="Oncostatin-M-specific receptor subunit beta"/>
    <property type="match status" value="1"/>
</dbReference>
<feature type="domain" description="Fibronectin type-III" evidence="16">
    <location>
        <begin position="540"/>
        <end position="633"/>
    </location>
</feature>
<keyword evidence="5" id="KW-0677">Repeat</keyword>
<dbReference type="FunFam" id="2.60.40.10:FF:000578">
    <property type="entry name" value="Leukemia inhibitory factor receptor"/>
    <property type="match status" value="1"/>
</dbReference>
<dbReference type="FunFam" id="2.60.40.10:FF:000657">
    <property type="entry name" value="Leukemia inhibitory factor receptor"/>
    <property type="match status" value="1"/>
</dbReference>
<dbReference type="InterPro" id="IPR048497">
    <property type="entry name" value="LIF-R-like_Ig-like"/>
</dbReference>
<feature type="domain" description="Fibronectin type-III" evidence="16">
    <location>
        <begin position="345"/>
        <end position="438"/>
    </location>
</feature>
<comment type="subcellular location">
    <subcellularLocation>
        <location evidence="1">Membrane</location>
        <topology evidence="1">Single-pass type I membrane protein</topology>
    </subcellularLocation>
</comment>
<feature type="region of interest" description="Disordered" evidence="14">
    <location>
        <begin position="960"/>
        <end position="983"/>
    </location>
</feature>
<evidence type="ECO:0000313" key="17">
    <source>
        <dbReference type="Proteomes" id="UP000248481"/>
    </source>
</evidence>
<dbReference type="PANTHER" id="PTHR48423">
    <property type="entry name" value="INTERLEUKIN-27 RECEPTOR SUBUNIT ALPHA"/>
    <property type="match status" value="1"/>
</dbReference>
<evidence type="ECO:0000256" key="15">
    <source>
        <dbReference type="SAM" id="Phobius"/>
    </source>
</evidence>
<dbReference type="InterPro" id="IPR013783">
    <property type="entry name" value="Ig-like_fold"/>
</dbReference>
<evidence type="ECO:0000256" key="12">
    <source>
        <dbReference type="ARBA" id="ARBA00071726"/>
    </source>
</evidence>
<accession>A0A8M1MJ15</accession>
<gene>
    <name evidence="18" type="primary">OSMR</name>
</gene>
<evidence type="ECO:0000259" key="16">
    <source>
        <dbReference type="PROSITE" id="PS50853"/>
    </source>
</evidence>
<keyword evidence="9 18" id="KW-0675">Receptor</keyword>
<dbReference type="InterPro" id="IPR052672">
    <property type="entry name" value="Type1_Cytokine_Rcpt_Type2"/>
</dbReference>
<sequence>MRFEWEVLQNENPEPMALFSVFQTTFLLALLSLRTYQSEVLSEPLPWAPESLKVFINSTHQCLHLQWSVHNLAHHQELKMVFQIEISRIKTSNVIWVENYSTTVKWNQVLHWSWESKLPLECAKHFIRMRSAEDDAKTPEQSFWSNWSSWEEVDVQNSLGHDPLFVFPKDKLVEEGSNVTICYVSRSPQSNISCYLEGVQMQGEQLEPNVTVFNLNHVAFIRETGTNIYCKGDQGDSIKGIVLFVSKVLEEPKEFSCETQDLTTLNCTWDPGSDTGLLKQLSQSYTLFESFSGKKTLCKHKSWCSWEVAPESQEMYNFTLTAENYLRKRSVHLLFNLTHRVHPMAPFSVLFTDVSTTNATMTWKVHSTGNYYTLLCQVKLYGEGEVTQHNVSVEVDGEQLFSGLEPDTEYRAQVRCANANHFWKWSEWTHQNFTTAEAAPSEAPDVWRNVKSVQGHSVVTLFWKPLSKLQANGKILFYNIVIENLDRSSSSKFLSIPAPANGTELNLDQCSYQIHVTAHNSVGTSPASVIIVSGDPGNKEVEEERVKGTEDGFSLSWKPQPGNVTGYIVEWCDRPRGPLCDLQWKSVGPTTTSTVVSSDAFRPGVQYNFRIYGISTERVPYLLEKKTGYSQELAPSDNPQVVMSNLTSRSFTLSWKDYSIESQPSFIQGYHVYLKSKAGQCHSGSEKAVLSDDAVCCKYKIDNPKQKTFVVENLQPESFYEFLVTPYSSVGEGPHGAFTKVTTPDEYSPILIRVILPMVFCILLIMIICYLKSQWMKEKCYPDIPDPYKSSVLSLIKSKENPRLTIMNIKDCVPDSIEVLNKQEGTRKSLTETESSKPTYLYLLPTEESYSGPGPCICFENFTYNQAASDSASCGHVPVAPKAPPSQLALLTSPENLLKALEENYMNSLGEIPAGETSLNYVSQLASAMTGDKFSLPTNPPEPALCSEYKMQMAIPLGLASPPSSGSSSLSSFTLLDEGEHYH</sequence>
<keyword evidence="4" id="KW-0732">Signal</keyword>
<dbReference type="Proteomes" id="UP000248481">
    <property type="component" value="Chromosome 7"/>
</dbReference>
<dbReference type="FunFam" id="2.60.40.10:FF:001289">
    <property type="entry name" value="Oncostatin-M-specific receptor subunit beta"/>
    <property type="match status" value="1"/>
</dbReference>
<dbReference type="CTD" id="9180"/>
<dbReference type="CDD" id="cd00063">
    <property type="entry name" value="FN3"/>
    <property type="match status" value="4"/>
</dbReference>
<evidence type="ECO:0000313" key="18">
    <source>
        <dbReference type="RefSeq" id="XP_044773100.1"/>
    </source>
</evidence>
<dbReference type="AlphaFoldDB" id="A0A8M1MJ15"/>
<dbReference type="InterPro" id="IPR036116">
    <property type="entry name" value="FN3_sf"/>
</dbReference>
<dbReference type="InterPro" id="IPR003529">
    <property type="entry name" value="Hematopoietin_rcpt_Gp130_CS"/>
</dbReference>
<evidence type="ECO:0000256" key="6">
    <source>
        <dbReference type="ARBA" id="ARBA00022989"/>
    </source>
</evidence>
<name>A0A8M1MJ15_NEOSC</name>
<reference evidence="18" key="1">
    <citation type="submission" date="2025-08" db="UniProtKB">
        <authorList>
            <consortium name="RefSeq"/>
        </authorList>
    </citation>
    <scope>IDENTIFICATION</scope>
    <source>
        <tissue evidence="18">Blood</tissue>
    </source>
</reference>
<dbReference type="FunFam" id="2.60.40.10:FF:000607">
    <property type="entry name" value="Leukemia inhibitory factor receptor"/>
    <property type="match status" value="1"/>
</dbReference>
<evidence type="ECO:0000256" key="7">
    <source>
        <dbReference type="ARBA" id="ARBA00023136"/>
    </source>
</evidence>
<feature type="domain" description="Fibronectin type-III" evidence="16">
    <location>
        <begin position="635"/>
        <end position="746"/>
    </location>
</feature>
<dbReference type="Pfam" id="PF25552">
    <property type="entry name" value="LIFR_D4"/>
    <property type="match status" value="1"/>
</dbReference>
<dbReference type="PROSITE" id="PS01353">
    <property type="entry name" value="HEMATOPO_REC_L_F2"/>
    <property type="match status" value="1"/>
</dbReference>
<protein>
    <recommendedName>
        <fullName evidence="12">Oncostatin-M-specific receptor subunit beta</fullName>
    </recommendedName>
    <alternativeName>
        <fullName evidence="13">Interleukin-31 receptor subunit beta</fullName>
    </alternativeName>
</protein>
<keyword evidence="10" id="KW-0325">Glycoprotein</keyword>
<comment type="subunit">
    <text evidence="11">Heterodimer composed of OSMR and IL6ST (type II OSM receptor). Heterodimer with IL31RA to form the IL31 receptor.</text>
</comment>
<dbReference type="GO" id="GO:0038165">
    <property type="term" value="P:oncostatin-M-mediated signaling pathway"/>
    <property type="evidence" value="ECO:0007669"/>
    <property type="project" value="UniProtKB-ARBA"/>
</dbReference>
<feature type="compositionally biased region" description="Low complexity" evidence="14">
    <location>
        <begin position="960"/>
        <end position="972"/>
    </location>
</feature>
<comment type="similarity">
    <text evidence="2">Belongs to the type I cytokine receptor family. Type 2 subfamily.</text>
</comment>
<evidence type="ECO:0000256" key="10">
    <source>
        <dbReference type="ARBA" id="ARBA00023180"/>
    </source>
</evidence>
<feature type="transmembrane region" description="Helical" evidence="15">
    <location>
        <begin position="750"/>
        <end position="771"/>
    </location>
</feature>
<keyword evidence="6 15" id="KW-1133">Transmembrane helix</keyword>
<dbReference type="SUPFAM" id="SSF49265">
    <property type="entry name" value="Fibronectin type III"/>
    <property type="match status" value="3"/>
</dbReference>
<dbReference type="FunFam" id="2.60.40.10:FF:000738">
    <property type="entry name" value="Leukemia inhibitory factor receptor"/>
    <property type="match status" value="1"/>
</dbReference>
<evidence type="ECO:0000256" key="13">
    <source>
        <dbReference type="ARBA" id="ARBA00079310"/>
    </source>
</evidence>
<dbReference type="SMART" id="SM00060">
    <property type="entry name" value="FN3"/>
    <property type="match status" value="4"/>
</dbReference>
<dbReference type="GeneID" id="110589867"/>
<keyword evidence="7 15" id="KW-0472">Membrane</keyword>
<evidence type="ECO:0000256" key="2">
    <source>
        <dbReference type="ARBA" id="ARBA00008921"/>
    </source>
</evidence>
<dbReference type="Pfam" id="PF21177">
    <property type="entry name" value="LIF-R_Ig-like"/>
    <property type="match status" value="1"/>
</dbReference>
<dbReference type="GO" id="GO:0005886">
    <property type="term" value="C:plasma membrane"/>
    <property type="evidence" value="ECO:0007669"/>
    <property type="project" value="UniProtKB-ARBA"/>
</dbReference>
<evidence type="ECO:0000256" key="4">
    <source>
        <dbReference type="ARBA" id="ARBA00022729"/>
    </source>
</evidence>
<dbReference type="PROSITE" id="PS50853">
    <property type="entry name" value="FN3"/>
    <property type="match status" value="4"/>
</dbReference>
<keyword evidence="3 15" id="KW-0812">Transmembrane</keyword>
<evidence type="ECO:0000256" key="3">
    <source>
        <dbReference type="ARBA" id="ARBA00022692"/>
    </source>
</evidence>
<keyword evidence="8" id="KW-1015">Disulfide bond</keyword>
<evidence type="ECO:0000256" key="14">
    <source>
        <dbReference type="SAM" id="MobiDB-lite"/>
    </source>
</evidence>
<evidence type="ECO:0000256" key="9">
    <source>
        <dbReference type="ARBA" id="ARBA00023170"/>
    </source>
</evidence>
<dbReference type="Gene3D" id="2.60.40.10">
    <property type="entry name" value="Immunoglobulins"/>
    <property type="match status" value="7"/>
</dbReference>
<organism evidence="17 18">
    <name type="scientific">Neomonachus schauinslandi</name>
    <name type="common">Hawaiian monk seal</name>
    <name type="synonym">Monachus schauinslandi</name>
    <dbReference type="NCBI Taxonomy" id="29088"/>
    <lineage>
        <taxon>Eukaryota</taxon>
        <taxon>Metazoa</taxon>
        <taxon>Chordata</taxon>
        <taxon>Craniata</taxon>
        <taxon>Vertebrata</taxon>
        <taxon>Euteleostomi</taxon>
        <taxon>Mammalia</taxon>
        <taxon>Eutheria</taxon>
        <taxon>Laurasiatheria</taxon>
        <taxon>Carnivora</taxon>
        <taxon>Caniformia</taxon>
        <taxon>Pinnipedia</taxon>
        <taxon>Phocidae</taxon>
        <taxon>Monachinae</taxon>
        <taxon>Monachini</taxon>
        <taxon>Neomonachus</taxon>
    </lineage>
</organism>
<keyword evidence="17" id="KW-1185">Reference proteome</keyword>
<proteinExistence type="inferred from homology"/>
<evidence type="ECO:0000256" key="8">
    <source>
        <dbReference type="ARBA" id="ARBA00023157"/>
    </source>
</evidence>
<dbReference type="Pfam" id="PF17971">
    <property type="entry name" value="LIFR_D2"/>
    <property type="match status" value="1"/>
</dbReference>
<dbReference type="RefSeq" id="XP_044773100.1">
    <property type="nucleotide sequence ID" value="XM_044917165.1"/>
</dbReference>
<evidence type="ECO:0000256" key="11">
    <source>
        <dbReference type="ARBA" id="ARBA00064786"/>
    </source>
</evidence>
<evidence type="ECO:0000256" key="5">
    <source>
        <dbReference type="ARBA" id="ARBA00022737"/>
    </source>
</evidence>
<dbReference type="InterPro" id="IPR003961">
    <property type="entry name" value="FN3_dom"/>
</dbReference>
<dbReference type="PANTHER" id="PTHR48423:SF1">
    <property type="entry name" value="INTERLEUKIN-27 RECEPTOR SUBUNIT ALPHA"/>
    <property type="match status" value="1"/>
</dbReference>